<comment type="caution">
    <text evidence="3">The sequence shown here is derived from an EMBL/GenBank/DDBJ whole genome shotgun (WGS) entry which is preliminary data.</text>
</comment>
<feature type="transmembrane region" description="Helical" evidence="2">
    <location>
        <begin position="49"/>
        <end position="66"/>
    </location>
</feature>
<organism evidence="3 4">
    <name type="scientific">Penstemon davidsonii</name>
    <dbReference type="NCBI Taxonomy" id="160366"/>
    <lineage>
        <taxon>Eukaryota</taxon>
        <taxon>Viridiplantae</taxon>
        <taxon>Streptophyta</taxon>
        <taxon>Embryophyta</taxon>
        <taxon>Tracheophyta</taxon>
        <taxon>Spermatophyta</taxon>
        <taxon>Magnoliopsida</taxon>
        <taxon>eudicotyledons</taxon>
        <taxon>Gunneridae</taxon>
        <taxon>Pentapetalae</taxon>
        <taxon>asterids</taxon>
        <taxon>lamiids</taxon>
        <taxon>Lamiales</taxon>
        <taxon>Plantaginaceae</taxon>
        <taxon>Cheloneae</taxon>
        <taxon>Penstemon</taxon>
    </lineage>
</organism>
<reference evidence="3 4" key="1">
    <citation type="journal article" date="2023" name="bioRxiv">
        <title>Genome report: Whole genome sequence and annotation of Penstemon davidsonii.</title>
        <authorList>
            <person name="Ostevik K.L."/>
            <person name="Alabady M."/>
            <person name="Zhang M."/>
            <person name="Rausher M.D."/>
        </authorList>
    </citation>
    <scope>NUCLEOTIDE SEQUENCE [LARGE SCALE GENOMIC DNA]</scope>
    <source>
        <strain evidence="3">DNT005</strain>
        <tissue evidence="3">Whole leaf</tissue>
    </source>
</reference>
<keyword evidence="2" id="KW-1133">Transmembrane helix</keyword>
<evidence type="ECO:0000256" key="2">
    <source>
        <dbReference type="SAM" id="Phobius"/>
    </source>
</evidence>
<keyword evidence="4" id="KW-1185">Reference proteome</keyword>
<name>A0ABR0D8W2_9LAMI</name>
<comment type="similarity">
    <text evidence="1">Belongs to the major facilitator superfamily. Phosphate:H(+) symporter (TC 2.A.1.9) family.</text>
</comment>
<dbReference type="InterPro" id="IPR036259">
    <property type="entry name" value="MFS_trans_sf"/>
</dbReference>
<dbReference type="EMBL" id="JAYDYQ010002533">
    <property type="protein sequence ID" value="KAK4485701.1"/>
    <property type="molecule type" value="Genomic_DNA"/>
</dbReference>
<evidence type="ECO:0000313" key="3">
    <source>
        <dbReference type="EMBL" id="KAK4485701.1"/>
    </source>
</evidence>
<feature type="transmembrane region" description="Helical" evidence="2">
    <location>
        <begin position="72"/>
        <end position="97"/>
    </location>
</feature>
<accession>A0ABR0D8W2</accession>
<protein>
    <submittedName>
        <fullName evidence="3">Uncharacterized protein</fullName>
    </submittedName>
</protein>
<dbReference type="Gene3D" id="1.20.1250.20">
    <property type="entry name" value="MFS general substrate transporter like domains"/>
    <property type="match status" value="1"/>
</dbReference>
<keyword evidence="2" id="KW-0812">Transmembrane</keyword>
<dbReference type="Proteomes" id="UP001291926">
    <property type="component" value="Unassembled WGS sequence"/>
</dbReference>
<gene>
    <name evidence="3" type="ORF">RD792_008347</name>
</gene>
<evidence type="ECO:0000256" key="1">
    <source>
        <dbReference type="ARBA" id="ARBA00044504"/>
    </source>
</evidence>
<sequence>MDPLSPSQSQSKKPGGWRAIKYILGNESFEKLASMSLIANITVYLRTRYNLSGILLVNVVQIWSGTSNISSIAGAIVSDVVLGRFLTLLFGTIFSLLI</sequence>
<proteinExistence type="inferred from homology"/>
<evidence type="ECO:0000313" key="4">
    <source>
        <dbReference type="Proteomes" id="UP001291926"/>
    </source>
</evidence>
<keyword evidence="2" id="KW-0472">Membrane</keyword>